<dbReference type="GO" id="GO:0005694">
    <property type="term" value="C:chromosome"/>
    <property type="evidence" value="ECO:0007669"/>
    <property type="project" value="UniProtKB-ARBA"/>
</dbReference>
<evidence type="ECO:0000259" key="8">
    <source>
        <dbReference type="Pfam" id="PF13086"/>
    </source>
</evidence>
<feature type="compositionally biased region" description="Acidic residues" evidence="6">
    <location>
        <begin position="1025"/>
        <end position="1037"/>
    </location>
</feature>
<keyword evidence="3" id="KW-0378">Hydrolase</keyword>
<name>A0A0D2P3G9_HYPSF</name>
<gene>
    <name evidence="11" type="ORF">HYPSUDRAFT_39979</name>
</gene>
<dbReference type="PANTHER" id="PTHR10887">
    <property type="entry name" value="DNA2/NAM7 HELICASE FAMILY"/>
    <property type="match status" value="1"/>
</dbReference>
<feature type="domain" description="DNA2/NAM7 helicase-like C-terminal" evidence="9">
    <location>
        <begin position="1595"/>
        <end position="1793"/>
    </location>
</feature>
<dbReference type="STRING" id="945553.A0A0D2P3G9"/>
<dbReference type="Proteomes" id="UP000054270">
    <property type="component" value="Unassembled WGS sequence"/>
</dbReference>
<reference evidence="12" key="1">
    <citation type="submission" date="2014-04" db="EMBL/GenBank/DDBJ databases">
        <title>Evolutionary Origins and Diversification of the Mycorrhizal Mutualists.</title>
        <authorList>
            <consortium name="DOE Joint Genome Institute"/>
            <consortium name="Mycorrhizal Genomics Consortium"/>
            <person name="Kohler A."/>
            <person name="Kuo A."/>
            <person name="Nagy L.G."/>
            <person name="Floudas D."/>
            <person name="Copeland A."/>
            <person name="Barry K.W."/>
            <person name="Cichocki N."/>
            <person name="Veneault-Fourrey C."/>
            <person name="LaButti K."/>
            <person name="Lindquist E.A."/>
            <person name="Lipzen A."/>
            <person name="Lundell T."/>
            <person name="Morin E."/>
            <person name="Murat C."/>
            <person name="Riley R."/>
            <person name="Ohm R."/>
            <person name="Sun H."/>
            <person name="Tunlid A."/>
            <person name="Henrissat B."/>
            <person name="Grigoriev I.V."/>
            <person name="Hibbett D.S."/>
            <person name="Martin F."/>
        </authorList>
    </citation>
    <scope>NUCLEOTIDE SEQUENCE [LARGE SCALE GENOMIC DNA]</scope>
    <source>
        <strain evidence="12">FD-334 SS-4</strain>
    </source>
</reference>
<keyword evidence="2" id="KW-0547">Nucleotide-binding</keyword>
<evidence type="ECO:0000256" key="2">
    <source>
        <dbReference type="ARBA" id="ARBA00022741"/>
    </source>
</evidence>
<dbReference type="CDD" id="cd18808">
    <property type="entry name" value="SF1_C_Upf1"/>
    <property type="match status" value="1"/>
</dbReference>
<feature type="region of interest" description="Disordered" evidence="6">
    <location>
        <begin position="1460"/>
        <end position="1515"/>
    </location>
</feature>
<keyword evidence="12" id="KW-1185">Reference proteome</keyword>
<evidence type="ECO:0000313" key="12">
    <source>
        <dbReference type="Proteomes" id="UP000054270"/>
    </source>
</evidence>
<dbReference type="Pfam" id="PF23576">
    <property type="entry name" value="SEN1_barrel"/>
    <property type="match status" value="1"/>
</dbReference>
<dbReference type="GO" id="GO:0006369">
    <property type="term" value="P:termination of RNA polymerase II transcription"/>
    <property type="evidence" value="ECO:0007669"/>
    <property type="project" value="TreeGrafter"/>
</dbReference>
<dbReference type="InterPro" id="IPR024481">
    <property type="entry name" value="Helicase_Sen1_N"/>
</dbReference>
<evidence type="ECO:0000313" key="11">
    <source>
        <dbReference type="EMBL" id="KJA23196.1"/>
    </source>
</evidence>
<dbReference type="Gene3D" id="3.40.50.300">
    <property type="entry name" value="P-loop containing nucleotide triphosphate hydrolases"/>
    <property type="match status" value="2"/>
</dbReference>
<keyword evidence="4" id="KW-0347">Helicase</keyword>
<dbReference type="SUPFAM" id="SSF52540">
    <property type="entry name" value="P-loop containing nucleoside triphosphate hydrolases"/>
    <property type="match status" value="1"/>
</dbReference>
<sequence>MSYRYPPVTNIEELLEALRTTPATSEAVGDEILAAIYGHLLQKHPSPTGDVHWFCEKADSVTKEAAAFLLRLFAYNSDKVDQWKTVLHDCISCCAHCGAAFENGKINWRTTYFGAFSKSVLESFFLSFDKWELSGIIDDIGKADTPTPSTSNQPPTLIRTGSLYRMMSNWTLLSDTRVRTYLQNHAPPNSIHGWPEQSPPRFAFVLSVMEGPNLQAWGKMCLSRCSIISKDLLVDFYSQALSIVIGALEQPPTRLSFDATNHADSNTPNVSQFAEHSDLWSGMYSIVRLIPLEWFQVNVGESLKLRRLILSHLRDPLPGFSECFKCFNLLLKRLTKNLWMGEGPEYPRIVFDSIKDNPQYRKTLKTMSSSGSEKAFVAWYPEFLSTLRKSSSYGDIFVHVVDFLATEARHDDLKSSQPSAMNALMNALYAEYTGLDVRTSSSHRVLIEDVINKHAGIIASVAYTTSGQDDWILTQNKARHLAEAVLEANVNSILVAVRTVSEALLVFQQNMKLKARTDLPVETSAIVLPRLSVQEKIWKMIYSTFQSCSTSENLDSKALAKFISIISKISHVTPIVTKISSSWDSDEGRNVLKQLNNGISVIQNGLSASISAYSDYGASSSALEVLQCEGAGRAITILLLSPVEDFQTAAKTLIGLAFDVDLRMECFRSMFSNLPSDTFHGIFQYLTTFNRYASTVTEACSLSAMLVLCFADILEVLCASTDGLLHNPRFLDVDSVDGPAARMLQFWKLLTQALSLIYKRTPTWAEQIDTPNMVAWMRDALILARDVLARWAVIENGATAYSNTPKNSSKHGEISTVGAQMVESLQEFLPELLKWLRLTDEELLHQSFALLLSVFDLMKESHIDPLPAAIKKLSTYLEPGTEKTRLDQGRLSQLAEVLVDFKGKSKVEDEVEIVSHTLPAVKPIKDTRPSKVVAKKSYIQGTTIKQVKPSTQAKIPATYGGSSRASSSKFSERDQQRLEAAIPQASFRKSQPVAGPSKVASVAQSSKPPRTTEATDHSTGQSGNSEEEDDEEEDDGEDMKNWGKVPSPKKLKQRIAPIPPVLPKERRQIKVLDLPLHANPDKFLRPRQRAPTIRPRLDCSALHKTILSWNYTHTGPHPPGPELRFTRVPDKFQDYNHYFQVFQPLLLVECWAQILAAKEERRDSYQCNIESRQYVDNWIDLDLTISESVKPGWYLAETDIVLLKHAIHDKCIMAKVKSYRALMSGIQLTARCFILKNEAVDPGLKVQSSWQISKVISLSTLDREYRALLTLQYSEMSEFIMQPRLQEIFGVNPEDLTETMHKYRVNEPQATAILKALKTDGFSLIQGPPGTGKTSTICGLISRFIAKRPRPVVTIIPGQKKSTATDEAGPTARVLVCAPSNAAIDELAQRIRDSRVGSNINVVRIGPVATISSSIRDISLDFLVEQKLDATTNSVPANDTEKEISSIRQELDAVKNDLKAKRDELQDGNPSSSRRTTLENELKSLNSQRRGLNNKLDSKRDQKKQDSRAQDTARRTARQQILFKADIICSTLAGAGHESLDSFQFDLIVVDEAAQAIELGSLIPLKNGVAHCIMVGDPQQLPPTVISKEATNHGYNQSLFVRLQRNNASAVHLLSIQYRMHPDISHLPSRVFYGGRLLDGPDMASKTQQPWHKHDKFGTYKFLNVSWGIEQKALQGHSLENPAECNIAADLFNLLRQNFRSINFDFRVGVVSMYKAQIWALERTFKARFGEDIKNKIDFHTVDGFQGQEKDIIILSCVRAGPGLREIGFLSDVRRMNVALTRAKSSLFIIGNAATLERSDDTWREIVQDARSRKTLITMDPSYYSQVGPRPMGSDAEPVAKKRKVAPESKLEFPKLSTPHEIKAAVQASNAASTLTAQSLNQGLNKQDTPAAQNDMQPTKGSAESHDRVTAMASSVTARNPDSRQTQINNQQPTLQTSVASGSSTTTPLPGVVPNHPRPPLKKRVKQPTSIFLPSKRPRPQ</sequence>
<dbReference type="InterPro" id="IPR027417">
    <property type="entry name" value="P-loop_NTPase"/>
</dbReference>
<evidence type="ECO:0000256" key="3">
    <source>
        <dbReference type="ARBA" id="ARBA00022801"/>
    </source>
</evidence>
<dbReference type="InterPro" id="IPR047187">
    <property type="entry name" value="SF1_C_Upf1"/>
</dbReference>
<accession>A0A0D2P3G9</accession>
<dbReference type="EMBL" id="KN817544">
    <property type="protein sequence ID" value="KJA23196.1"/>
    <property type="molecule type" value="Genomic_DNA"/>
</dbReference>
<proteinExistence type="inferred from homology"/>
<dbReference type="GO" id="GO:0004386">
    <property type="term" value="F:helicase activity"/>
    <property type="evidence" value="ECO:0007669"/>
    <property type="project" value="UniProtKB-KW"/>
</dbReference>
<dbReference type="Pfam" id="PF13086">
    <property type="entry name" value="AAA_11"/>
    <property type="match status" value="1"/>
</dbReference>
<dbReference type="InterPro" id="IPR041677">
    <property type="entry name" value="DNA2/NAM7_AAA_11"/>
</dbReference>
<dbReference type="Pfam" id="PF13087">
    <property type="entry name" value="AAA_12"/>
    <property type="match status" value="1"/>
</dbReference>
<dbReference type="GO" id="GO:0005524">
    <property type="term" value="F:ATP binding"/>
    <property type="evidence" value="ECO:0007669"/>
    <property type="project" value="UniProtKB-KW"/>
</dbReference>
<dbReference type="Pfam" id="PF12726">
    <property type="entry name" value="SEN1_N"/>
    <property type="match status" value="1"/>
</dbReference>
<evidence type="ECO:0000256" key="6">
    <source>
        <dbReference type="SAM" id="MobiDB-lite"/>
    </source>
</evidence>
<evidence type="ECO:0000256" key="1">
    <source>
        <dbReference type="ARBA" id="ARBA00007913"/>
    </source>
</evidence>
<feature type="compositionally biased region" description="Polar residues" evidence="6">
    <location>
        <begin position="1885"/>
        <end position="1902"/>
    </location>
</feature>
<dbReference type="InterPro" id="IPR045055">
    <property type="entry name" value="DNA2/NAM7-like"/>
</dbReference>
<dbReference type="GO" id="GO:0001147">
    <property type="term" value="F:transcription termination site sequence-specific DNA binding"/>
    <property type="evidence" value="ECO:0007669"/>
    <property type="project" value="TreeGrafter"/>
</dbReference>
<dbReference type="OrthoDB" id="6513042at2759"/>
<feature type="domain" description="Helicase SEN1 beta-barrel" evidence="10">
    <location>
        <begin position="1162"/>
        <end position="1255"/>
    </location>
</feature>
<dbReference type="CDD" id="cd18042">
    <property type="entry name" value="DEXXQc_SETX"/>
    <property type="match status" value="1"/>
</dbReference>
<dbReference type="GO" id="GO:0016787">
    <property type="term" value="F:hydrolase activity"/>
    <property type="evidence" value="ECO:0007669"/>
    <property type="project" value="UniProtKB-KW"/>
</dbReference>
<dbReference type="OMA" id="TYRFFNV"/>
<feature type="domain" description="DNA2/NAM7 helicase helicase" evidence="8">
    <location>
        <begin position="1305"/>
        <end position="1588"/>
    </location>
</feature>
<keyword evidence="5" id="KW-0067">ATP-binding</keyword>
<comment type="similarity">
    <text evidence="1">Belongs to the DNA2/NAM7 helicase family.</text>
</comment>
<evidence type="ECO:0000259" key="9">
    <source>
        <dbReference type="Pfam" id="PF13087"/>
    </source>
</evidence>
<dbReference type="GO" id="GO:0016604">
    <property type="term" value="C:nuclear body"/>
    <property type="evidence" value="ECO:0007669"/>
    <property type="project" value="TreeGrafter"/>
</dbReference>
<evidence type="ECO:0000259" key="7">
    <source>
        <dbReference type="Pfam" id="PF12726"/>
    </source>
</evidence>
<feature type="compositionally biased region" description="Basic and acidic residues" evidence="6">
    <location>
        <begin position="1845"/>
        <end position="1856"/>
    </location>
</feature>
<dbReference type="InterPro" id="IPR056474">
    <property type="entry name" value="SEN1_barrel"/>
</dbReference>
<feature type="compositionally biased region" description="Polar residues" evidence="6">
    <location>
        <begin position="1912"/>
        <end position="1948"/>
    </location>
</feature>
<evidence type="ECO:0000256" key="5">
    <source>
        <dbReference type="ARBA" id="ARBA00022840"/>
    </source>
</evidence>
<protein>
    <recommendedName>
        <fullName evidence="13">Helicase ATP-binding domain-containing protein</fullName>
    </recommendedName>
</protein>
<feature type="region of interest" description="Disordered" evidence="6">
    <location>
        <begin position="946"/>
        <end position="1051"/>
    </location>
</feature>
<evidence type="ECO:0000256" key="4">
    <source>
        <dbReference type="ARBA" id="ARBA00022806"/>
    </source>
</evidence>
<organism evidence="11 12">
    <name type="scientific">Hypholoma sublateritium (strain FD-334 SS-4)</name>
    <dbReference type="NCBI Taxonomy" id="945553"/>
    <lineage>
        <taxon>Eukaryota</taxon>
        <taxon>Fungi</taxon>
        <taxon>Dikarya</taxon>
        <taxon>Basidiomycota</taxon>
        <taxon>Agaricomycotina</taxon>
        <taxon>Agaricomycetes</taxon>
        <taxon>Agaricomycetidae</taxon>
        <taxon>Agaricales</taxon>
        <taxon>Agaricineae</taxon>
        <taxon>Strophariaceae</taxon>
        <taxon>Hypholoma</taxon>
    </lineage>
</organism>
<dbReference type="FunFam" id="3.40.50.300:FF:000326">
    <property type="entry name" value="P-loop containing nucleoside triphosphate hydrolase"/>
    <property type="match status" value="1"/>
</dbReference>
<evidence type="ECO:0000259" key="10">
    <source>
        <dbReference type="Pfam" id="PF23576"/>
    </source>
</evidence>
<dbReference type="PANTHER" id="PTHR10887:SF495">
    <property type="entry name" value="HELICASE SENATAXIN ISOFORM X1-RELATED"/>
    <property type="match status" value="1"/>
</dbReference>
<dbReference type="InterPro" id="IPR041679">
    <property type="entry name" value="DNA2/NAM7-like_C"/>
</dbReference>
<feature type="region of interest" description="Disordered" evidence="6">
    <location>
        <begin position="1822"/>
        <end position="1856"/>
    </location>
</feature>
<feature type="region of interest" description="Disordered" evidence="6">
    <location>
        <begin position="1885"/>
        <end position="1981"/>
    </location>
</feature>
<feature type="compositionally biased region" description="Basic and acidic residues" evidence="6">
    <location>
        <begin position="1496"/>
        <end position="1514"/>
    </location>
</feature>
<feature type="domain" description="Helicase Sen1 N-terminal" evidence="7">
    <location>
        <begin position="83"/>
        <end position="848"/>
    </location>
</feature>
<evidence type="ECO:0008006" key="13">
    <source>
        <dbReference type="Google" id="ProtNLM"/>
    </source>
</evidence>